<proteinExistence type="predicted"/>
<organism evidence="3 4">
    <name type="scientific">Coniochaeta pulveracea</name>
    <dbReference type="NCBI Taxonomy" id="177199"/>
    <lineage>
        <taxon>Eukaryota</taxon>
        <taxon>Fungi</taxon>
        <taxon>Dikarya</taxon>
        <taxon>Ascomycota</taxon>
        <taxon>Pezizomycotina</taxon>
        <taxon>Sordariomycetes</taxon>
        <taxon>Sordariomycetidae</taxon>
        <taxon>Coniochaetales</taxon>
        <taxon>Coniochaetaceae</taxon>
        <taxon>Coniochaeta</taxon>
    </lineage>
</organism>
<dbReference type="InterPro" id="IPR059238">
    <property type="entry name" value="UBX1_UBXN9"/>
</dbReference>
<feature type="compositionally biased region" description="Low complexity" evidence="1">
    <location>
        <begin position="215"/>
        <end position="229"/>
    </location>
</feature>
<dbReference type="GO" id="GO:0005634">
    <property type="term" value="C:nucleus"/>
    <property type="evidence" value="ECO:0007669"/>
    <property type="project" value="TreeGrafter"/>
</dbReference>
<dbReference type="STRING" id="177199.A0A420XY67"/>
<dbReference type="OrthoDB" id="440781at2759"/>
<protein>
    <recommendedName>
        <fullName evidence="2">TUG ubiquitin-like domain-containing protein</fullName>
    </recommendedName>
</protein>
<feature type="compositionally biased region" description="Polar residues" evidence="1">
    <location>
        <begin position="122"/>
        <end position="141"/>
    </location>
</feature>
<feature type="domain" description="TUG ubiquitin-like" evidence="2">
    <location>
        <begin position="8"/>
        <end position="73"/>
    </location>
</feature>
<dbReference type="AlphaFoldDB" id="A0A420XY67"/>
<dbReference type="InterPro" id="IPR029071">
    <property type="entry name" value="Ubiquitin-like_domsf"/>
</dbReference>
<accession>A0A420XY67</accession>
<dbReference type="CDD" id="cd17075">
    <property type="entry name" value="UBX1_UBXN9"/>
    <property type="match status" value="1"/>
</dbReference>
<dbReference type="InterPro" id="IPR021569">
    <property type="entry name" value="TUG-UBL1"/>
</dbReference>
<feature type="compositionally biased region" description="Gly residues" evidence="1">
    <location>
        <begin position="480"/>
        <end position="489"/>
    </location>
</feature>
<evidence type="ECO:0000259" key="2">
    <source>
        <dbReference type="Pfam" id="PF11470"/>
    </source>
</evidence>
<dbReference type="PANTHER" id="PTHR46467">
    <property type="entry name" value="TETHER CONTAINING UBX DOMAIN FOR GLUT4"/>
    <property type="match status" value="1"/>
</dbReference>
<sequence>MSTNVTVITSDARRATVKVTPSTYLNDVLQEACRKLKLSSEKYTLKNNSNGKIVDLSAPFRLSGLTNGSKLDLVVKSSSPTVIDIALQLPEGRVEHKFSSATTLWQVLRQFESGEAGAGRNLSITNRGTAKTSDGSETGSGQIYYQQPVLNVVGREYGSTEELQKTLAQCGLSGRVLIRVTFRDTDIPLHEAQENIRQYLNDVNPQGEKKEELSTVPETTEPTGKPGTTSVGPAGDVRATSLSQSQPSEPLRLHGELASDSMAIDRPSAEKQTRDILAPVNVFSAPTGPVPAATLRDEDETVYEPTVAHAKLHQARLQAYSVNRRLKSDQELAAEKEAETARLAAVTSLRVKVRFPDQSSVVWDLPATATGATIYSAVRGVMAHPDQKFKLVLPGRQVIADSEGKEKDLLVKGYRLRGSVLFNLTWDDVVSDEARKGPFLRSQVAEKAEPIPIPDEPAVEEEDEPKEKKPAPAPPKPSGSGSGKSGGGIPKWFKGLAGKK</sequence>
<evidence type="ECO:0000313" key="3">
    <source>
        <dbReference type="EMBL" id="RKU40604.1"/>
    </source>
</evidence>
<reference evidence="3 4" key="1">
    <citation type="submission" date="2018-08" db="EMBL/GenBank/DDBJ databases">
        <title>Draft genome of the lignicolous fungus Coniochaeta pulveracea.</title>
        <authorList>
            <person name="Borstlap C.J."/>
            <person name="De Witt R.N."/>
            <person name="Botha A."/>
            <person name="Volschenk H."/>
        </authorList>
    </citation>
    <scope>NUCLEOTIDE SEQUENCE [LARGE SCALE GENOMIC DNA]</scope>
    <source>
        <strain evidence="3 4">CAB683</strain>
    </source>
</reference>
<keyword evidence="4" id="KW-1185">Reference proteome</keyword>
<name>A0A420XY67_9PEZI</name>
<gene>
    <name evidence="3" type="ORF">DL546_001274</name>
</gene>
<feature type="region of interest" description="Disordered" evidence="1">
    <location>
        <begin position="441"/>
        <end position="500"/>
    </location>
</feature>
<dbReference type="SUPFAM" id="SSF54236">
    <property type="entry name" value="Ubiquitin-like"/>
    <property type="match status" value="1"/>
</dbReference>
<evidence type="ECO:0000313" key="4">
    <source>
        <dbReference type="Proteomes" id="UP000275385"/>
    </source>
</evidence>
<feature type="region of interest" description="Disordered" evidence="1">
    <location>
        <begin position="203"/>
        <end position="250"/>
    </location>
</feature>
<dbReference type="EMBL" id="QVQW01000097">
    <property type="protein sequence ID" value="RKU40604.1"/>
    <property type="molecule type" value="Genomic_DNA"/>
</dbReference>
<dbReference type="GO" id="GO:0005737">
    <property type="term" value="C:cytoplasm"/>
    <property type="evidence" value="ECO:0007669"/>
    <property type="project" value="TreeGrafter"/>
</dbReference>
<dbReference type="GO" id="GO:0012506">
    <property type="term" value="C:vesicle membrane"/>
    <property type="evidence" value="ECO:0007669"/>
    <property type="project" value="TreeGrafter"/>
</dbReference>
<feature type="region of interest" description="Disordered" evidence="1">
    <location>
        <begin position="119"/>
        <end position="141"/>
    </location>
</feature>
<dbReference type="PANTHER" id="PTHR46467:SF1">
    <property type="entry name" value="TETHER CONTAINING UBX DOMAIN FOR GLUT4"/>
    <property type="match status" value="1"/>
</dbReference>
<comment type="caution">
    <text evidence="3">The sequence shown here is derived from an EMBL/GenBank/DDBJ whole genome shotgun (WGS) entry which is preliminary data.</text>
</comment>
<dbReference type="GO" id="GO:0006886">
    <property type="term" value="P:intracellular protein transport"/>
    <property type="evidence" value="ECO:0007669"/>
    <property type="project" value="TreeGrafter"/>
</dbReference>
<dbReference type="Gene3D" id="3.10.20.90">
    <property type="entry name" value="Phosphatidylinositol 3-kinase Catalytic Subunit, Chain A, domain 1"/>
    <property type="match status" value="1"/>
</dbReference>
<dbReference type="Proteomes" id="UP000275385">
    <property type="component" value="Unassembled WGS sequence"/>
</dbReference>
<evidence type="ECO:0000256" key="1">
    <source>
        <dbReference type="SAM" id="MobiDB-lite"/>
    </source>
</evidence>
<dbReference type="CDD" id="cd16105">
    <property type="entry name" value="Ubl_ASPSCR1_like"/>
    <property type="match status" value="1"/>
</dbReference>
<dbReference type="Pfam" id="PF11470">
    <property type="entry name" value="TUG-UBL1"/>
    <property type="match status" value="1"/>
</dbReference>